<gene>
    <name evidence="1" type="ORF">VAMP_112n11</name>
</gene>
<comment type="caution">
    <text evidence="1">The sequence shown here is derived from an EMBL/GenBank/DDBJ whole genome shotgun (WGS) entry which is preliminary data.</text>
</comment>
<evidence type="ECO:0000313" key="1">
    <source>
        <dbReference type="EMBL" id="MBS8122091.1"/>
    </source>
</evidence>
<protein>
    <submittedName>
        <fullName evidence="1">Uncharacterized protein</fullName>
    </submittedName>
</protein>
<reference evidence="1 2" key="1">
    <citation type="journal article" date="2021" name="Nat. Commun.">
        <title>Reductive evolution and unique predatory mode in the CPR bacterium Vampirococcus lugosii.</title>
        <authorList>
            <person name="Moreira D."/>
            <person name="Zivanovic Y."/>
            <person name="Lopez-Archilla A.I."/>
            <person name="Iniesto M."/>
            <person name="Lopez-Garcia P."/>
        </authorList>
    </citation>
    <scope>NUCLEOTIDE SEQUENCE [LARGE SCALE GENOMIC DNA]</scope>
    <source>
        <strain evidence="1">Chiprana</strain>
    </source>
</reference>
<dbReference type="EMBL" id="JAEDAM010000040">
    <property type="protein sequence ID" value="MBS8122091.1"/>
    <property type="molecule type" value="Genomic_DNA"/>
</dbReference>
<sequence length="256" mass="30428">MFNIIMKDNSNYLDEKIMDFEGNDVQEKFRRYSEISSKIKMKLCGSLEGSEKLASNWNINKLDEKFSSLTEEDIQYISNSYPKSYFEYVEMFFDDLKYKFKIDKIKGIGYNSILNILIDKNASYSKIILFVFYSYLENIDNEQNIDNNELLVEIVNDLINFGFDSLSSNEIENFLFTIFDLGLFEEHYHIIKNNFDLIFVDKFEDPKIICQYAISAHMQNISQDEINVIYDGNVFILKIFCFFSKNSYNIYIYIYK</sequence>
<accession>A0ABS5QN23</accession>
<keyword evidence="2" id="KW-1185">Reference proteome</keyword>
<proteinExistence type="predicted"/>
<name>A0ABS5QN23_9BACT</name>
<dbReference type="Proteomes" id="UP000680365">
    <property type="component" value="Unassembled WGS sequence"/>
</dbReference>
<organism evidence="1 2">
    <name type="scientific">Candidatus Vampirococcus lugosii</name>
    <dbReference type="NCBI Taxonomy" id="2789015"/>
    <lineage>
        <taxon>Bacteria</taxon>
        <taxon>Candidatus Absconditibacteriota</taxon>
        <taxon>Vampirococcus</taxon>
    </lineage>
</organism>
<evidence type="ECO:0000313" key="2">
    <source>
        <dbReference type="Proteomes" id="UP000680365"/>
    </source>
</evidence>